<evidence type="ECO:0008006" key="2">
    <source>
        <dbReference type="Google" id="ProtNLM"/>
    </source>
</evidence>
<dbReference type="PROSITE" id="PS51257">
    <property type="entry name" value="PROKAR_LIPOPROTEIN"/>
    <property type="match status" value="1"/>
</dbReference>
<gene>
    <name evidence="1" type="ORF">KL86DYS1_20259</name>
</gene>
<name>A0A212JMZ0_9BACT</name>
<dbReference type="EMBL" id="FLUM01000002">
    <property type="protein sequence ID" value="SBW00685.1"/>
    <property type="molecule type" value="Genomic_DNA"/>
</dbReference>
<protein>
    <recommendedName>
        <fullName evidence="2">Lipoprotein</fullName>
    </recommendedName>
</protein>
<sequence>MKQLLIFVIALSILLTGCDKNKNAATHEDNIPDTSSIVKVNKEYDEDGNIVSYDSTYSFYFSNIKGNTLIGDSIFNLFQDRLYQKYPFFRQQYFFNDLFFQDSLLKYDFYKKDFFSNRFRNNRRKIDSLFLQMDILKNNFFQHQFKGGNYSSVVPPTKY</sequence>
<evidence type="ECO:0000313" key="1">
    <source>
        <dbReference type="EMBL" id="SBW00685.1"/>
    </source>
</evidence>
<proteinExistence type="predicted"/>
<organism evidence="1">
    <name type="scientific">uncultured Dysgonomonas sp</name>
    <dbReference type="NCBI Taxonomy" id="206096"/>
    <lineage>
        <taxon>Bacteria</taxon>
        <taxon>Pseudomonadati</taxon>
        <taxon>Bacteroidota</taxon>
        <taxon>Bacteroidia</taxon>
        <taxon>Bacteroidales</taxon>
        <taxon>Dysgonomonadaceae</taxon>
        <taxon>Dysgonomonas</taxon>
        <taxon>environmental samples</taxon>
    </lineage>
</organism>
<reference evidence="1" key="1">
    <citation type="submission" date="2016-04" db="EMBL/GenBank/DDBJ databases">
        <authorList>
            <person name="Evans L.H."/>
            <person name="Alamgir A."/>
            <person name="Owens N."/>
            <person name="Weber N.D."/>
            <person name="Virtaneva K."/>
            <person name="Barbian K."/>
            <person name="Babar A."/>
            <person name="Rosenke K."/>
        </authorList>
    </citation>
    <scope>NUCLEOTIDE SEQUENCE</scope>
    <source>
        <strain evidence="1">86-1</strain>
    </source>
</reference>
<accession>A0A212JMZ0</accession>
<dbReference type="AlphaFoldDB" id="A0A212JMZ0"/>
<dbReference type="RefSeq" id="WP_296941418.1">
    <property type="nucleotide sequence ID" value="NZ_LT599032.1"/>
</dbReference>